<dbReference type="AlphaFoldDB" id="A0A8C2H2B8"/>
<evidence type="ECO:0000259" key="7">
    <source>
        <dbReference type="PROSITE" id="PS51329"/>
    </source>
</evidence>
<dbReference type="GO" id="GO:0008179">
    <property type="term" value="F:adenylate cyclase binding"/>
    <property type="evidence" value="ECO:0007669"/>
    <property type="project" value="TreeGrafter"/>
</dbReference>
<dbReference type="InterPro" id="IPR013912">
    <property type="entry name" value="Adenylate_cyclase-assoc_CAP_C"/>
</dbReference>
<organism evidence="8 10">
    <name type="scientific">Cyprinus carpio</name>
    <name type="common">Common carp</name>
    <dbReference type="NCBI Taxonomy" id="7962"/>
    <lineage>
        <taxon>Eukaryota</taxon>
        <taxon>Metazoa</taxon>
        <taxon>Chordata</taxon>
        <taxon>Craniata</taxon>
        <taxon>Vertebrata</taxon>
        <taxon>Euteleostomi</taxon>
        <taxon>Actinopterygii</taxon>
        <taxon>Neopterygii</taxon>
        <taxon>Teleostei</taxon>
        <taxon>Ostariophysi</taxon>
        <taxon>Cypriniformes</taxon>
        <taxon>Cyprinidae</taxon>
        <taxon>Cyprininae</taxon>
        <taxon>Cyprinus</taxon>
    </lineage>
</organism>
<reference evidence="8" key="1">
    <citation type="submission" date="2025-05" db="UniProtKB">
        <authorList>
            <consortium name="Ensembl"/>
        </authorList>
    </citation>
    <scope>IDENTIFICATION</scope>
</reference>
<dbReference type="Proteomes" id="UP000694701">
    <property type="component" value="Unplaced"/>
</dbReference>
<dbReference type="Proteomes" id="UP000694427">
    <property type="component" value="Unplaced"/>
</dbReference>
<feature type="domain" description="C-CAP/cofactor C-like" evidence="7">
    <location>
        <begin position="309"/>
        <end position="443"/>
    </location>
</feature>
<dbReference type="GO" id="GO:0000902">
    <property type="term" value="P:cell morphogenesis"/>
    <property type="evidence" value="ECO:0007669"/>
    <property type="project" value="TreeGrafter"/>
</dbReference>
<accession>A0A8C1HES6</accession>
<sequence>MAELVGLVQRLEVAVGRLEAMSSSGGGGGPAAASGVVSVYVEAYDKLLSGPVAQYTALSQKIGGDVQKHAELMKQAFTCQRQLLVTASSSQKPSDSVLTSLLAPVSKVIQEVQAFREKNRSSPLFNHLSAVSESVPALGWVAMAPKPGPYVKDMQDAAMFYTNRVLKDYKEKDKMHVEWVNAYVSIWTELQAYIKQHHTTGLSWSKTGPVASGGAPSGGAPAPPPPGPPPPPMDLDKSSGGDSGATSRNALFASLNKGADITKGLKHVPDDQKTHKNPTLKAQGGPLLSGPKPFAARPTAAASPARTLPPVLELDGKKWKVENQEGAHGLVISDTELKQVVYAFKCNNSTVQVKGKINSITLDILILPLFLPHYSVHLYLLSDCSSVSFQVMGKVPTISINKTDGCHVYLSKDSLSCEIVSAKSSEMNVLVPNKDGEYTEIPVPEQFKTVWDGSKLVTTATEIAG</sequence>
<dbReference type="FunFam" id="1.25.40.330:FF:000001">
    <property type="entry name" value="Adenylyl cyclase-associated protein"/>
    <property type="match status" value="1"/>
</dbReference>
<dbReference type="InterPro" id="IPR036222">
    <property type="entry name" value="CAP_N_sf"/>
</dbReference>
<dbReference type="GO" id="GO:0003779">
    <property type="term" value="F:actin binding"/>
    <property type="evidence" value="ECO:0007669"/>
    <property type="project" value="InterPro"/>
</dbReference>
<dbReference type="Gene3D" id="1.25.40.330">
    <property type="entry name" value="Adenylate cyclase-associated CAP, N-terminal domain"/>
    <property type="match status" value="1"/>
</dbReference>
<dbReference type="InterPro" id="IPR036223">
    <property type="entry name" value="CAP_C_sf"/>
</dbReference>
<accession>A0A8C2H2B8</accession>
<dbReference type="SUPFAM" id="SSF69340">
    <property type="entry name" value="C-terminal domain of adenylylcyclase associated protein"/>
    <property type="match status" value="1"/>
</dbReference>
<dbReference type="FunFam" id="2.160.20.70:FF:000001">
    <property type="entry name" value="Adenylyl cyclase-associated protein"/>
    <property type="match status" value="1"/>
</dbReference>
<dbReference type="GO" id="GO:0005737">
    <property type="term" value="C:cytoplasm"/>
    <property type="evidence" value="ECO:0007669"/>
    <property type="project" value="TreeGrafter"/>
</dbReference>
<dbReference type="Ensembl" id="ENSCCRT00015041937.1">
    <property type="protein sequence ID" value="ENSCCRP00015040555.1"/>
    <property type="gene ID" value="ENSCCRG00015016784.1"/>
</dbReference>
<dbReference type="GO" id="GO:0005886">
    <property type="term" value="C:plasma membrane"/>
    <property type="evidence" value="ECO:0007669"/>
    <property type="project" value="UniProtKB-SubCell"/>
</dbReference>
<evidence type="ECO:0000256" key="3">
    <source>
        <dbReference type="ARBA" id="ARBA00022475"/>
    </source>
</evidence>
<evidence type="ECO:0000256" key="1">
    <source>
        <dbReference type="ARBA" id="ARBA00004202"/>
    </source>
</evidence>
<keyword evidence="4" id="KW-0472">Membrane</keyword>
<keyword evidence="9" id="KW-1185">Reference proteome</keyword>
<dbReference type="Pfam" id="PF01213">
    <property type="entry name" value="CAP_N-CM"/>
    <property type="match status" value="1"/>
</dbReference>
<dbReference type="Gene3D" id="2.160.20.70">
    <property type="match status" value="1"/>
</dbReference>
<evidence type="ECO:0000313" key="8">
    <source>
        <dbReference type="Ensembl" id="ENSCCRP00020011982.1"/>
    </source>
</evidence>
<dbReference type="GO" id="GO:0007015">
    <property type="term" value="P:actin filament organization"/>
    <property type="evidence" value="ECO:0007669"/>
    <property type="project" value="TreeGrafter"/>
</dbReference>
<dbReference type="GO" id="GO:0019933">
    <property type="term" value="P:cAMP-mediated signaling"/>
    <property type="evidence" value="ECO:0007669"/>
    <property type="project" value="TreeGrafter"/>
</dbReference>
<dbReference type="InterPro" id="IPR017901">
    <property type="entry name" value="C-CAP_CF_C-like"/>
</dbReference>
<evidence type="ECO:0000313" key="10">
    <source>
        <dbReference type="Proteomes" id="UP000694701"/>
    </source>
</evidence>
<dbReference type="InterPro" id="IPR006599">
    <property type="entry name" value="CARP_motif"/>
</dbReference>
<protein>
    <recommendedName>
        <fullName evidence="5">Adenylyl cyclase-associated protein</fullName>
    </recommendedName>
</protein>
<dbReference type="OMA" id="GKRNDYF"/>
<dbReference type="PANTHER" id="PTHR10652:SF25">
    <property type="entry name" value="ADENYLYL CYCLASE-ASSOCIATED PROTEIN"/>
    <property type="match status" value="1"/>
</dbReference>
<feature type="region of interest" description="Disordered" evidence="6">
    <location>
        <begin position="202"/>
        <end position="248"/>
    </location>
</feature>
<keyword evidence="3" id="KW-1003">Cell membrane</keyword>
<dbReference type="PANTHER" id="PTHR10652">
    <property type="entry name" value="ADENYLYL CYCLASE-ASSOCIATED PROTEIN"/>
    <property type="match status" value="1"/>
</dbReference>
<dbReference type="SMART" id="SM00673">
    <property type="entry name" value="CARP"/>
    <property type="match status" value="1"/>
</dbReference>
<dbReference type="Pfam" id="PF21938">
    <property type="entry name" value="CAP_N"/>
    <property type="match status" value="1"/>
</dbReference>
<feature type="compositionally biased region" description="Low complexity" evidence="6">
    <location>
        <begin position="208"/>
        <end position="220"/>
    </location>
</feature>
<evidence type="ECO:0000256" key="6">
    <source>
        <dbReference type="SAM" id="MobiDB-lite"/>
    </source>
</evidence>
<dbReference type="InterPro" id="IPR018106">
    <property type="entry name" value="CAP_CS_N"/>
</dbReference>
<name>A0A8C2H2B8_CYPCA</name>
<dbReference type="Proteomes" id="UP000694700">
    <property type="component" value="Unplaced"/>
</dbReference>
<evidence type="ECO:0000256" key="5">
    <source>
        <dbReference type="RuleBase" id="RU000647"/>
    </source>
</evidence>
<dbReference type="Ensembl" id="ENSCCRT00010132168.1">
    <property type="protein sequence ID" value="ENSCCRP00010118981.1"/>
    <property type="gene ID" value="ENSCCRG00010052003.1"/>
</dbReference>
<gene>
    <name evidence="8" type="primary">LOC109067533</name>
</gene>
<evidence type="ECO:0000313" key="9">
    <source>
        <dbReference type="Proteomes" id="UP000694427"/>
    </source>
</evidence>
<dbReference type="SUPFAM" id="SSF101278">
    <property type="entry name" value="N-terminal domain of adenylylcyclase associated protein, CAP"/>
    <property type="match status" value="1"/>
</dbReference>
<feature type="region of interest" description="Disordered" evidence="6">
    <location>
        <begin position="263"/>
        <end position="286"/>
    </location>
</feature>
<dbReference type="Ensembl" id="ENSCCRT00020013266.1">
    <property type="protein sequence ID" value="ENSCCRP00020011982.1"/>
    <property type="gene ID" value="ENSCCRG00020005567.1"/>
</dbReference>
<feature type="compositionally biased region" description="Pro residues" evidence="6">
    <location>
        <begin position="221"/>
        <end position="233"/>
    </location>
</feature>
<dbReference type="InterPro" id="IPR053950">
    <property type="entry name" value="CAP_N"/>
</dbReference>
<dbReference type="InterPro" id="IPR001837">
    <property type="entry name" value="Adenylate_cyclase-assoc_CAP"/>
</dbReference>
<evidence type="ECO:0000256" key="4">
    <source>
        <dbReference type="ARBA" id="ARBA00023136"/>
    </source>
</evidence>
<comment type="similarity">
    <text evidence="2 5">Belongs to the CAP family.</text>
</comment>
<dbReference type="PROSITE" id="PS01088">
    <property type="entry name" value="CAP_1"/>
    <property type="match status" value="1"/>
</dbReference>
<dbReference type="InterPro" id="IPR016098">
    <property type="entry name" value="CAP/MinC_C"/>
</dbReference>
<dbReference type="PROSITE" id="PS51329">
    <property type="entry name" value="C_CAP_COFACTOR_C"/>
    <property type="match status" value="1"/>
</dbReference>
<dbReference type="Pfam" id="PF08603">
    <property type="entry name" value="CAP_C"/>
    <property type="match status" value="1"/>
</dbReference>
<dbReference type="InterPro" id="IPR013992">
    <property type="entry name" value="Adenylate_cyclase-assoc_CAP_N"/>
</dbReference>
<comment type="subcellular location">
    <subcellularLocation>
        <location evidence="1">Cell membrane</location>
        <topology evidence="1">Peripheral membrane protein</topology>
    </subcellularLocation>
</comment>
<evidence type="ECO:0000256" key="2">
    <source>
        <dbReference type="ARBA" id="ARBA00007659"/>
    </source>
</evidence>
<proteinExistence type="inferred from homology"/>